<protein>
    <submittedName>
        <fullName evidence="1">7852_t:CDS:1</fullName>
    </submittedName>
</protein>
<evidence type="ECO:0000313" key="2">
    <source>
        <dbReference type="Proteomes" id="UP000789702"/>
    </source>
</evidence>
<reference evidence="1" key="1">
    <citation type="submission" date="2021-06" db="EMBL/GenBank/DDBJ databases">
        <authorList>
            <person name="Kallberg Y."/>
            <person name="Tangrot J."/>
            <person name="Rosling A."/>
        </authorList>
    </citation>
    <scope>NUCLEOTIDE SEQUENCE</scope>
    <source>
        <strain evidence="1">IL203A</strain>
    </source>
</reference>
<name>A0ACA9KK17_9GLOM</name>
<gene>
    <name evidence="1" type="ORF">DHETER_LOCUS2023</name>
</gene>
<evidence type="ECO:0000313" key="1">
    <source>
        <dbReference type="EMBL" id="CAG8478380.1"/>
    </source>
</evidence>
<organism evidence="1 2">
    <name type="scientific">Dentiscutata heterogama</name>
    <dbReference type="NCBI Taxonomy" id="1316150"/>
    <lineage>
        <taxon>Eukaryota</taxon>
        <taxon>Fungi</taxon>
        <taxon>Fungi incertae sedis</taxon>
        <taxon>Mucoromycota</taxon>
        <taxon>Glomeromycotina</taxon>
        <taxon>Glomeromycetes</taxon>
        <taxon>Diversisporales</taxon>
        <taxon>Gigasporaceae</taxon>
        <taxon>Dentiscutata</taxon>
    </lineage>
</organism>
<keyword evidence="2" id="KW-1185">Reference proteome</keyword>
<comment type="caution">
    <text evidence="1">The sequence shown here is derived from an EMBL/GenBank/DDBJ whole genome shotgun (WGS) entry which is preliminary data.</text>
</comment>
<dbReference type="EMBL" id="CAJVPU010001349">
    <property type="protein sequence ID" value="CAG8478380.1"/>
    <property type="molecule type" value="Genomic_DNA"/>
</dbReference>
<dbReference type="Proteomes" id="UP000789702">
    <property type="component" value="Unassembled WGS sequence"/>
</dbReference>
<proteinExistence type="predicted"/>
<sequence>MASSSSTIQLHDRASIRKANIKNAKEKYLTKFMQILPEIQTSEKAEELKDKIKEEINTYLEYQIEVETESGYEFGTQPIDIDKLYLVNIPK</sequence>
<accession>A0ACA9KK17</accession>